<reference evidence="1" key="1">
    <citation type="submission" date="2019-10" db="EMBL/GenBank/DDBJ databases">
        <title>Conservation and host-specific expression of non-tandemly repeated heterogenous ribosome RNA gene in arbuscular mycorrhizal fungi.</title>
        <authorList>
            <person name="Maeda T."/>
            <person name="Kobayashi Y."/>
            <person name="Nakagawa T."/>
            <person name="Ezawa T."/>
            <person name="Yamaguchi K."/>
            <person name="Bino T."/>
            <person name="Nishimoto Y."/>
            <person name="Shigenobu S."/>
            <person name="Kawaguchi M."/>
        </authorList>
    </citation>
    <scope>NUCLEOTIDE SEQUENCE</scope>
    <source>
        <strain evidence="1">HR1</strain>
    </source>
</reference>
<dbReference type="AlphaFoldDB" id="A0A8H3L3U1"/>
<sequence>MVFFYFLDADLDAAVPSYETLVNETVTNVSFFLDGLDAWISIRLVLWTRKNSVQNWEKGDAIHYKKKFFTIIISCLRWGTCQLG</sequence>
<proteinExistence type="predicted"/>
<comment type="caution">
    <text evidence="1">The sequence shown here is derived from an EMBL/GenBank/DDBJ whole genome shotgun (WGS) entry which is preliminary data.</text>
</comment>
<evidence type="ECO:0000313" key="1">
    <source>
        <dbReference type="EMBL" id="GES80124.1"/>
    </source>
</evidence>
<name>A0A8H3L3U1_9GLOM</name>
<dbReference type="EMBL" id="BLAL01000047">
    <property type="protein sequence ID" value="GES80124.1"/>
    <property type="molecule type" value="Genomic_DNA"/>
</dbReference>
<gene>
    <name evidence="1" type="ORF">RCL2_000741900</name>
</gene>
<dbReference type="Proteomes" id="UP000615446">
    <property type="component" value="Unassembled WGS sequence"/>
</dbReference>
<accession>A0A8H3L3U1</accession>
<evidence type="ECO:0000313" key="2">
    <source>
        <dbReference type="Proteomes" id="UP000615446"/>
    </source>
</evidence>
<protein>
    <submittedName>
        <fullName evidence="1">Uncharacterized protein</fullName>
    </submittedName>
</protein>
<organism evidence="1 2">
    <name type="scientific">Rhizophagus clarus</name>
    <dbReference type="NCBI Taxonomy" id="94130"/>
    <lineage>
        <taxon>Eukaryota</taxon>
        <taxon>Fungi</taxon>
        <taxon>Fungi incertae sedis</taxon>
        <taxon>Mucoromycota</taxon>
        <taxon>Glomeromycotina</taxon>
        <taxon>Glomeromycetes</taxon>
        <taxon>Glomerales</taxon>
        <taxon>Glomeraceae</taxon>
        <taxon>Rhizophagus</taxon>
    </lineage>
</organism>